<accession>A0A9N8QTE5</accession>
<dbReference type="InterPro" id="IPR001789">
    <property type="entry name" value="Sig_transdc_resp-reg_receiver"/>
</dbReference>
<evidence type="ECO:0000313" key="4">
    <source>
        <dbReference type="EMBL" id="CAD7799611.1"/>
    </source>
</evidence>
<dbReference type="Proteomes" id="UP000662618">
    <property type="component" value="Unassembled WGS sequence"/>
</dbReference>
<dbReference type="Gene3D" id="3.40.50.2300">
    <property type="match status" value="1"/>
</dbReference>
<evidence type="ECO:0000313" key="5">
    <source>
        <dbReference type="Proteomes" id="UP000662618"/>
    </source>
</evidence>
<dbReference type="PROSITE" id="PS50110">
    <property type="entry name" value="RESPONSE_REGULATORY"/>
    <property type="match status" value="1"/>
</dbReference>
<keyword evidence="5" id="KW-1185">Reference proteome</keyword>
<evidence type="ECO:0000256" key="1">
    <source>
        <dbReference type="ARBA" id="ARBA00023125"/>
    </source>
</evidence>
<evidence type="ECO:0000256" key="2">
    <source>
        <dbReference type="PROSITE-ProRule" id="PRU00169"/>
    </source>
</evidence>
<dbReference type="AlphaFoldDB" id="A0A9N8QTE5"/>
<protein>
    <submittedName>
        <fullName evidence="4">Transcriptional regulatory protein NatR</fullName>
    </submittedName>
</protein>
<organism evidence="4 5">
    <name type="scientific">Chryseobacterium aquaeductus</name>
    <dbReference type="NCBI Taxonomy" id="2675056"/>
    <lineage>
        <taxon>Bacteria</taxon>
        <taxon>Pseudomonadati</taxon>
        <taxon>Bacteroidota</taxon>
        <taxon>Flavobacteriia</taxon>
        <taxon>Flavobacteriales</taxon>
        <taxon>Weeksellaceae</taxon>
        <taxon>Chryseobacterium group</taxon>
        <taxon>Chryseobacterium</taxon>
    </lineage>
</organism>
<dbReference type="GO" id="GO:0006355">
    <property type="term" value="P:regulation of DNA-templated transcription"/>
    <property type="evidence" value="ECO:0007669"/>
    <property type="project" value="TreeGrafter"/>
</dbReference>
<reference evidence="4" key="1">
    <citation type="submission" date="2020-12" db="EMBL/GenBank/DDBJ databases">
        <authorList>
            <person name="Rodrigo-Torres L."/>
            <person name="Arahal R. D."/>
            <person name="Lucena T."/>
        </authorList>
    </citation>
    <scope>NUCLEOTIDE SEQUENCE</scope>
    <source>
        <strain evidence="4">CECT 9390</strain>
    </source>
</reference>
<dbReference type="GO" id="GO:0000156">
    <property type="term" value="F:phosphorelay response regulator activity"/>
    <property type="evidence" value="ECO:0007669"/>
    <property type="project" value="TreeGrafter"/>
</dbReference>
<proteinExistence type="predicted"/>
<dbReference type="InterPro" id="IPR011006">
    <property type="entry name" value="CheY-like_superfamily"/>
</dbReference>
<dbReference type="SMART" id="SM00448">
    <property type="entry name" value="REC"/>
    <property type="match status" value="1"/>
</dbReference>
<dbReference type="PANTHER" id="PTHR48111">
    <property type="entry name" value="REGULATOR OF RPOS"/>
    <property type="match status" value="1"/>
</dbReference>
<dbReference type="GO" id="GO:0005829">
    <property type="term" value="C:cytosol"/>
    <property type="evidence" value="ECO:0007669"/>
    <property type="project" value="TreeGrafter"/>
</dbReference>
<dbReference type="GO" id="GO:0000976">
    <property type="term" value="F:transcription cis-regulatory region binding"/>
    <property type="evidence" value="ECO:0007669"/>
    <property type="project" value="TreeGrafter"/>
</dbReference>
<evidence type="ECO:0000259" key="3">
    <source>
        <dbReference type="PROSITE" id="PS50110"/>
    </source>
</evidence>
<comment type="caution">
    <text evidence="4">The sequence shown here is derived from an EMBL/GenBank/DDBJ whole genome shotgun (WGS) entry which is preliminary data.</text>
</comment>
<dbReference type="InterPro" id="IPR007492">
    <property type="entry name" value="LytTR_DNA-bd_dom"/>
</dbReference>
<dbReference type="PANTHER" id="PTHR48111:SF17">
    <property type="entry name" value="TRANSCRIPTIONAL REGULATORY PROTEIN YPDB"/>
    <property type="match status" value="1"/>
</dbReference>
<dbReference type="GO" id="GO:0032993">
    <property type="term" value="C:protein-DNA complex"/>
    <property type="evidence" value="ECO:0007669"/>
    <property type="project" value="TreeGrafter"/>
</dbReference>
<dbReference type="EMBL" id="CAJIMS010000001">
    <property type="protein sequence ID" value="CAD7799611.1"/>
    <property type="molecule type" value="Genomic_DNA"/>
</dbReference>
<feature type="modified residue" description="4-aspartylphosphate" evidence="2">
    <location>
        <position position="57"/>
    </location>
</feature>
<sequence>MNSTIKCVILDDELLAISYLKLLCEQIENVEVIKVFNDPKIFLSEINQLDCDVCILDIEMPGMSGLQVAEIISNSKKIIFTTAYKEYAAEAFDLNVVDYVRKPIKIERLNQAFDKVKEINAHSQKKDFIEWNSNIGKAVIFTNQIAYIKTSEIDSRDKEIILKDQSAIVLKNLNFKSLLEMLPSKYFAQVNKKEIIAFSSIKVFSTTEIITNIPLDNDNFLKLHIGETYKNALQEAFGKS</sequence>
<dbReference type="Pfam" id="PF00072">
    <property type="entry name" value="Response_reg"/>
    <property type="match status" value="1"/>
</dbReference>
<gene>
    <name evidence="4" type="primary">natR</name>
    <name evidence="4" type="ORF">CHRY9390_00511</name>
</gene>
<keyword evidence="1" id="KW-0238">DNA-binding</keyword>
<dbReference type="SMART" id="SM00850">
    <property type="entry name" value="LytTR"/>
    <property type="match status" value="1"/>
</dbReference>
<dbReference type="RefSeq" id="WP_162087033.1">
    <property type="nucleotide sequence ID" value="NZ_CAJIMS010000001.1"/>
</dbReference>
<feature type="domain" description="Response regulatory" evidence="3">
    <location>
        <begin position="6"/>
        <end position="117"/>
    </location>
</feature>
<keyword evidence="2" id="KW-0597">Phosphoprotein</keyword>
<dbReference type="InterPro" id="IPR039420">
    <property type="entry name" value="WalR-like"/>
</dbReference>
<name>A0A9N8QTE5_9FLAO</name>
<dbReference type="SUPFAM" id="SSF52172">
    <property type="entry name" value="CheY-like"/>
    <property type="match status" value="1"/>
</dbReference>